<dbReference type="EMBL" id="CP000111">
    <property type="protein sequence ID" value="ABB50361.1"/>
    <property type="molecule type" value="Genomic_DNA"/>
</dbReference>
<evidence type="ECO:0000313" key="5">
    <source>
        <dbReference type="EMBL" id="ABB50361.1"/>
    </source>
</evidence>
<dbReference type="OrthoDB" id="9766715at2"/>
<dbReference type="EC" id="1.2.4.1" evidence="5"/>
<dbReference type="GO" id="GO:0004739">
    <property type="term" value="F:pyruvate dehydrogenase (acetyl-transferring) activity"/>
    <property type="evidence" value="ECO:0007669"/>
    <property type="project" value="UniProtKB-EC"/>
</dbReference>
<dbReference type="AlphaFoldDB" id="Q319T4"/>
<dbReference type="Pfam" id="PF00676">
    <property type="entry name" value="E1_dh"/>
    <property type="match status" value="1"/>
</dbReference>
<dbReference type="GO" id="GO:0006086">
    <property type="term" value="P:pyruvate decarboxylation to acetyl-CoA"/>
    <property type="evidence" value="ECO:0007669"/>
    <property type="project" value="TreeGrafter"/>
</dbReference>
<evidence type="ECO:0000259" key="4">
    <source>
        <dbReference type="Pfam" id="PF00676"/>
    </source>
</evidence>
<name>Q319T4_PROM9</name>
<dbReference type="PANTHER" id="PTHR11516:SF60">
    <property type="entry name" value="PYRUVATE DEHYDROGENASE E1 COMPONENT SUBUNIT ALPHA"/>
    <property type="match status" value="1"/>
</dbReference>
<accession>Q319T4</accession>
<gene>
    <name evidence="5" type="ordered locus">PMT9312_1302</name>
</gene>
<dbReference type="InterPro" id="IPR001017">
    <property type="entry name" value="DH_E1"/>
</dbReference>
<dbReference type="InterPro" id="IPR050642">
    <property type="entry name" value="PDH_E1_Alpha_Subunit"/>
</dbReference>
<keyword evidence="3" id="KW-0786">Thiamine pyrophosphate</keyword>
<feature type="domain" description="Dehydrogenase E1 component" evidence="4">
    <location>
        <begin position="55"/>
        <end position="326"/>
    </location>
</feature>
<keyword evidence="5" id="KW-0670">Pyruvate</keyword>
<comment type="cofactor">
    <cofactor evidence="1">
        <name>thiamine diphosphate</name>
        <dbReference type="ChEBI" id="CHEBI:58937"/>
    </cofactor>
</comment>
<dbReference type="RefSeq" id="WP_011376847.1">
    <property type="nucleotide sequence ID" value="NC_007577.1"/>
</dbReference>
<dbReference type="Gene3D" id="3.40.50.970">
    <property type="match status" value="1"/>
</dbReference>
<reference evidence="6" key="1">
    <citation type="submission" date="2005-07" db="EMBL/GenBank/DDBJ databases">
        <title>Complete sequence of Prochlorococcus marinus str. MIT 9312.</title>
        <authorList>
            <consortium name="US DOE Joint Genome Institute"/>
            <person name="Copeland A."/>
            <person name="Lucas S."/>
            <person name="Lapidus A."/>
            <person name="Barry K."/>
            <person name="Detter J.C."/>
            <person name="Glavina T."/>
            <person name="Hammon N."/>
            <person name="Israni S."/>
            <person name="Pitluck S."/>
            <person name="Thiel J."/>
            <person name="Schmutz J."/>
            <person name="Larimer F."/>
            <person name="Land M."/>
            <person name="Kyrpides N."/>
            <person name="Lykidis A."/>
            <person name="Richardson P."/>
        </authorList>
    </citation>
    <scope>NUCLEOTIDE SEQUENCE [LARGE SCALE GENOMIC DNA]</scope>
    <source>
        <strain evidence="6">MIT 9312</strain>
    </source>
</reference>
<keyword evidence="2 5" id="KW-0560">Oxidoreductase</keyword>
<dbReference type="PANTHER" id="PTHR11516">
    <property type="entry name" value="PYRUVATE DEHYDROGENASE E1 COMPONENT, ALPHA SUBUNIT BACTERIAL AND ORGANELLAR"/>
    <property type="match status" value="1"/>
</dbReference>
<dbReference type="KEGG" id="pmi:PMT9312_1302"/>
<evidence type="ECO:0000256" key="2">
    <source>
        <dbReference type="ARBA" id="ARBA00023002"/>
    </source>
</evidence>
<dbReference type="SUPFAM" id="SSF52518">
    <property type="entry name" value="Thiamin diphosphate-binding fold (THDP-binding)"/>
    <property type="match status" value="1"/>
</dbReference>
<dbReference type="STRING" id="74546.PMT9312_1302"/>
<proteinExistence type="predicted"/>
<evidence type="ECO:0000256" key="3">
    <source>
        <dbReference type="ARBA" id="ARBA00023052"/>
    </source>
</evidence>
<sequence>MKDSNSKEIDSITSEKEINIDNFSRDELLEMLSKMILIRNAEYKIAKGREFGLVGGPVHLGVGQEAIPVGISQYLNNQDKVFGAHRSHSHILSLGIDLKSFFSEILAKSSGISKGMGGSMHLFGGSVGFCGSVPIVGGTVPLAVGTALASKLKEEKVVSISYLGDGAIEEGIVHESLNFARINNCPVIFVVENNLFSSHLNIKLRQPKKLTYRFAKANDIESKVLDGNNLTSICKTGKEFIRRCRDGEGPFFIEALTYRWFGHVDWREDIDVGINRSADDLKYWKKRDPILRLKKSLLKENYFGENHLINLEKDIQKDIDNAWVDALGESSPEWNESLDYVFKSNYK</sequence>
<dbReference type="Proteomes" id="UP000002715">
    <property type="component" value="Chromosome"/>
</dbReference>
<dbReference type="eggNOG" id="COG1071">
    <property type="taxonomic scope" value="Bacteria"/>
</dbReference>
<protein>
    <submittedName>
        <fullName evidence="5">Pyruvate dehydrogenase (Lipoamide)</fullName>
        <ecNumber evidence="5">1.2.4.1</ecNumber>
    </submittedName>
</protein>
<evidence type="ECO:0000313" key="6">
    <source>
        <dbReference type="Proteomes" id="UP000002715"/>
    </source>
</evidence>
<dbReference type="InterPro" id="IPR029061">
    <property type="entry name" value="THDP-binding"/>
</dbReference>
<dbReference type="CDD" id="cd02000">
    <property type="entry name" value="TPP_E1_PDC_ADC_BCADC"/>
    <property type="match status" value="1"/>
</dbReference>
<dbReference type="HOGENOM" id="CLU_029393_5_0_3"/>
<evidence type="ECO:0000256" key="1">
    <source>
        <dbReference type="ARBA" id="ARBA00001964"/>
    </source>
</evidence>
<organism evidence="5 6">
    <name type="scientific">Prochlorococcus marinus (strain MIT 9312)</name>
    <dbReference type="NCBI Taxonomy" id="74546"/>
    <lineage>
        <taxon>Bacteria</taxon>
        <taxon>Bacillati</taxon>
        <taxon>Cyanobacteriota</taxon>
        <taxon>Cyanophyceae</taxon>
        <taxon>Synechococcales</taxon>
        <taxon>Prochlorococcaceae</taxon>
        <taxon>Prochlorococcus</taxon>
    </lineage>
</organism>